<reference evidence="1" key="1">
    <citation type="submission" date="2021-03" db="EMBL/GenBank/DDBJ databases">
        <authorList>
            <person name="Tran Van P."/>
        </authorList>
    </citation>
    <scope>NUCLEOTIDE SEQUENCE</scope>
</reference>
<evidence type="ECO:0000313" key="1">
    <source>
        <dbReference type="EMBL" id="CAG2066081.1"/>
    </source>
</evidence>
<proteinExistence type="predicted"/>
<dbReference type="Proteomes" id="UP001153148">
    <property type="component" value="Unassembled WGS sequence"/>
</dbReference>
<accession>A0ABN7PE65</accession>
<dbReference type="EMBL" id="CAJPIN010050189">
    <property type="protein sequence ID" value="CAG2066081.1"/>
    <property type="molecule type" value="Genomic_DNA"/>
</dbReference>
<organism evidence="1 2">
    <name type="scientific">Timema podura</name>
    <name type="common">Walking stick</name>
    <dbReference type="NCBI Taxonomy" id="61482"/>
    <lineage>
        <taxon>Eukaryota</taxon>
        <taxon>Metazoa</taxon>
        <taxon>Ecdysozoa</taxon>
        <taxon>Arthropoda</taxon>
        <taxon>Hexapoda</taxon>
        <taxon>Insecta</taxon>
        <taxon>Pterygota</taxon>
        <taxon>Neoptera</taxon>
        <taxon>Polyneoptera</taxon>
        <taxon>Phasmatodea</taxon>
        <taxon>Timematodea</taxon>
        <taxon>Timematoidea</taxon>
        <taxon>Timematidae</taxon>
        <taxon>Timema</taxon>
    </lineage>
</organism>
<comment type="caution">
    <text evidence="1">The sequence shown here is derived from an EMBL/GenBank/DDBJ whole genome shotgun (WGS) entry which is preliminary data.</text>
</comment>
<evidence type="ECO:0000313" key="2">
    <source>
        <dbReference type="Proteomes" id="UP001153148"/>
    </source>
</evidence>
<protein>
    <recommendedName>
        <fullName evidence="3">Secreted protein</fullName>
    </recommendedName>
</protein>
<name>A0ABN7PE65_TIMPD</name>
<keyword evidence="2" id="KW-1185">Reference proteome</keyword>
<evidence type="ECO:0008006" key="3">
    <source>
        <dbReference type="Google" id="ProtNLM"/>
    </source>
</evidence>
<sequence>MIAASPSRFPRLWWATTRTGFLSPLMPSSTGRNCSWNPTPTPGTWPTLWLPLRTTMCCTRCVVLVDTAPSPRCVVLVDTAPSPKCCVKVS</sequence>
<gene>
    <name evidence="1" type="ORF">TPAB3V08_LOCUS13024</name>
</gene>